<evidence type="ECO:0000256" key="5">
    <source>
        <dbReference type="SAM" id="MobiDB-lite"/>
    </source>
</evidence>
<feature type="transmembrane region" description="Helical" evidence="6">
    <location>
        <begin position="146"/>
        <end position="169"/>
    </location>
</feature>
<dbReference type="GO" id="GO:0015179">
    <property type="term" value="F:L-amino acid transmembrane transporter activity"/>
    <property type="evidence" value="ECO:0007669"/>
    <property type="project" value="TreeGrafter"/>
</dbReference>
<feature type="transmembrane region" description="Helical" evidence="6">
    <location>
        <begin position="221"/>
        <end position="247"/>
    </location>
</feature>
<protein>
    <recommendedName>
        <fullName evidence="7">Amino acid transporter transmembrane domain-containing protein</fullName>
    </recommendedName>
</protein>
<evidence type="ECO:0000256" key="1">
    <source>
        <dbReference type="ARBA" id="ARBA00004141"/>
    </source>
</evidence>
<feature type="region of interest" description="Disordered" evidence="5">
    <location>
        <begin position="9"/>
        <end position="30"/>
    </location>
</feature>
<dbReference type="PANTHER" id="PTHR22950:SF461">
    <property type="entry name" value="AMINO ACID TRANSPORTER TRANSMEMBRANE DOMAIN-CONTAINING PROTEIN"/>
    <property type="match status" value="1"/>
</dbReference>
<evidence type="ECO:0000313" key="8">
    <source>
        <dbReference type="EMBL" id="CAE8639946.1"/>
    </source>
</evidence>
<dbReference type="Pfam" id="PF01490">
    <property type="entry name" value="Aa_trans"/>
    <property type="match status" value="1"/>
</dbReference>
<evidence type="ECO:0000256" key="6">
    <source>
        <dbReference type="SAM" id="Phobius"/>
    </source>
</evidence>
<keyword evidence="4 6" id="KW-0472">Membrane</keyword>
<evidence type="ECO:0000259" key="7">
    <source>
        <dbReference type="Pfam" id="PF01490"/>
    </source>
</evidence>
<dbReference type="PANTHER" id="PTHR22950">
    <property type="entry name" value="AMINO ACID TRANSPORTER"/>
    <property type="match status" value="1"/>
</dbReference>
<dbReference type="EMBL" id="CAJNNV010032420">
    <property type="protein sequence ID" value="CAE8639946.1"/>
    <property type="molecule type" value="Genomic_DNA"/>
</dbReference>
<feature type="transmembrane region" description="Helical" evidence="6">
    <location>
        <begin position="60"/>
        <end position="84"/>
    </location>
</feature>
<feature type="domain" description="Amino acid transporter transmembrane" evidence="7">
    <location>
        <begin position="33"/>
        <end position="412"/>
    </location>
</feature>
<dbReference type="GO" id="GO:0016020">
    <property type="term" value="C:membrane"/>
    <property type="evidence" value="ECO:0007669"/>
    <property type="project" value="UniProtKB-SubCell"/>
</dbReference>
<sequence>MKEDRRLFWGAEDYGTTPKSSARSSEPGRQGNSAALTAGIIIADVVGCGILAMGDAVAKLGWLLGTVVIVALLGMNVHITLLLWRVHRLHPEARTYLELATAAFAEAPPQQLRFVQLVVGGSQHCFIFCALGLYGLSSGQGLGMLFYDSQVCLPFLTLAFCALLLPFNLSARKLGTLSGAIWVNCAATLGAICIPIAYLASQGAEITRSRDSKFLAVADDMNISSAVSALTTCAFAFCGQFIMVEIISEMRDSSEFPKAYMCSSSIQGISFLFVGLMVYYYRGSEASGMLLSALPFNAVTRLAALCLVTHMLITYVIKSIVLCQSVASRLRESQLIEQSQGQAQWYFIVVSVVTASWLVAQVVPFFTLLVDLLGATFVPLSCFIIPICLFLRCLWDSSLNRSDVSSLELLVLALEIGLSVGLMLVGTCKTLRSIGQQWETFGPPFACHCENMWNSCACSRSRIPECPAGSGVLLSLWNQSASMGYVGPADQILSFVS</sequence>
<comment type="caution">
    <text evidence="8">The sequence shown here is derived from an EMBL/GenBank/DDBJ whole genome shotgun (WGS) entry which is preliminary data.</text>
</comment>
<feature type="transmembrane region" description="Helical" evidence="6">
    <location>
        <begin position="181"/>
        <end position="201"/>
    </location>
</feature>
<proteinExistence type="predicted"/>
<dbReference type="AlphaFoldDB" id="A0A813HR16"/>
<keyword evidence="3 6" id="KW-1133">Transmembrane helix</keyword>
<keyword evidence="2 6" id="KW-0812">Transmembrane</keyword>
<organism evidence="8 9">
    <name type="scientific">Polarella glacialis</name>
    <name type="common">Dinoflagellate</name>
    <dbReference type="NCBI Taxonomy" id="89957"/>
    <lineage>
        <taxon>Eukaryota</taxon>
        <taxon>Sar</taxon>
        <taxon>Alveolata</taxon>
        <taxon>Dinophyceae</taxon>
        <taxon>Suessiales</taxon>
        <taxon>Suessiaceae</taxon>
        <taxon>Polarella</taxon>
    </lineage>
</organism>
<comment type="subcellular location">
    <subcellularLocation>
        <location evidence="1">Membrane</location>
        <topology evidence="1">Multi-pass membrane protein</topology>
    </subcellularLocation>
</comment>
<feature type="transmembrane region" description="Helical" evidence="6">
    <location>
        <begin position="302"/>
        <end position="324"/>
    </location>
</feature>
<feature type="transmembrane region" description="Helical" evidence="6">
    <location>
        <begin position="407"/>
        <end position="426"/>
    </location>
</feature>
<dbReference type="OrthoDB" id="40134at2759"/>
<evidence type="ECO:0000256" key="4">
    <source>
        <dbReference type="ARBA" id="ARBA00023136"/>
    </source>
</evidence>
<feature type="transmembrane region" description="Helical" evidence="6">
    <location>
        <begin position="33"/>
        <end position="54"/>
    </location>
</feature>
<accession>A0A813HR16</accession>
<dbReference type="Proteomes" id="UP000654075">
    <property type="component" value="Unassembled WGS sequence"/>
</dbReference>
<dbReference type="InterPro" id="IPR013057">
    <property type="entry name" value="AA_transpt_TM"/>
</dbReference>
<dbReference type="OMA" id="PYINNCY"/>
<feature type="transmembrane region" description="Helical" evidence="6">
    <location>
        <begin position="114"/>
        <end position="134"/>
    </location>
</feature>
<gene>
    <name evidence="8" type="ORF">PGLA1383_LOCUS54921</name>
</gene>
<keyword evidence="9" id="KW-1185">Reference proteome</keyword>
<evidence type="ECO:0000256" key="3">
    <source>
        <dbReference type="ARBA" id="ARBA00022989"/>
    </source>
</evidence>
<feature type="transmembrane region" description="Helical" evidence="6">
    <location>
        <begin position="345"/>
        <end position="366"/>
    </location>
</feature>
<reference evidence="8" key="1">
    <citation type="submission" date="2021-02" db="EMBL/GenBank/DDBJ databases">
        <authorList>
            <person name="Dougan E. K."/>
            <person name="Rhodes N."/>
            <person name="Thang M."/>
            <person name="Chan C."/>
        </authorList>
    </citation>
    <scope>NUCLEOTIDE SEQUENCE</scope>
</reference>
<feature type="transmembrane region" description="Helical" evidence="6">
    <location>
        <begin position="259"/>
        <end position="282"/>
    </location>
</feature>
<name>A0A813HR16_POLGL</name>
<feature type="transmembrane region" description="Helical" evidence="6">
    <location>
        <begin position="372"/>
        <end position="395"/>
    </location>
</feature>
<evidence type="ECO:0000256" key="2">
    <source>
        <dbReference type="ARBA" id="ARBA00022692"/>
    </source>
</evidence>
<evidence type="ECO:0000313" key="9">
    <source>
        <dbReference type="Proteomes" id="UP000654075"/>
    </source>
</evidence>